<dbReference type="Gene3D" id="3.30.560.10">
    <property type="entry name" value="Glucose Oxidase, domain 3"/>
    <property type="match status" value="1"/>
</dbReference>
<organism evidence="5 6">
    <name type="scientific">Pseudocercospora fuligena</name>
    <dbReference type="NCBI Taxonomy" id="685502"/>
    <lineage>
        <taxon>Eukaryota</taxon>
        <taxon>Fungi</taxon>
        <taxon>Dikarya</taxon>
        <taxon>Ascomycota</taxon>
        <taxon>Pezizomycotina</taxon>
        <taxon>Dothideomycetes</taxon>
        <taxon>Dothideomycetidae</taxon>
        <taxon>Mycosphaerellales</taxon>
        <taxon>Mycosphaerellaceae</taxon>
        <taxon>Pseudocercospora</taxon>
    </lineage>
</organism>
<keyword evidence="6" id="KW-1185">Reference proteome</keyword>
<keyword evidence="3" id="KW-0732">Signal</keyword>
<comment type="similarity">
    <text evidence="1">Belongs to the GMC oxidoreductase family.</text>
</comment>
<dbReference type="AlphaFoldDB" id="A0A8H6R3X1"/>
<feature type="binding site" evidence="2">
    <location>
        <position position="259"/>
    </location>
    <ligand>
        <name>FAD</name>
        <dbReference type="ChEBI" id="CHEBI:57692"/>
    </ligand>
</feature>
<evidence type="ECO:0000259" key="4">
    <source>
        <dbReference type="PROSITE" id="PS00624"/>
    </source>
</evidence>
<evidence type="ECO:0000313" key="6">
    <source>
        <dbReference type="Proteomes" id="UP000660729"/>
    </source>
</evidence>
<proteinExistence type="inferred from homology"/>
<feature type="domain" description="Glucose-methanol-choline oxidoreductase N-terminal" evidence="4">
    <location>
        <begin position="298"/>
        <end position="312"/>
    </location>
</feature>
<dbReference type="GO" id="GO:0044550">
    <property type="term" value="P:secondary metabolite biosynthetic process"/>
    <property type="evidence" value="ECO:0007669"/>
    <property type="project" value="TreeGrafter"/>
</dbReference>
<dbReference type="InterPro" id="IPR012132">
    <property type="entry name" value="GMC_OxRdtase"/>
</dbReference>
<dbReference type="Pfam" id="PF00732">
    <property type="entry name" value="GMC_oxred_N"/>
    <property type="match status" value="1"/>
</dbReference>
<dbReference type="OrthoDB" id="269227at2759"/>
<dbReference type="Proteomes" id="UP000660729">
    <property type="component" value="Unassembled WGS sequence"/>
</dbReference>
<dbReference type="GO" id="GO:0016614">
    <property type="term" value="F:oxidoreductase activity, acting on CH-OH group of donors"/>
    <property type="evidence" value="ECO:0007669"/>
    <property type="project" value="InterPro"/>
</dbReference>
<feature type="chain" id="PRO_5034097623" evidence="3">
    <location>
        <begin position="24"/>
        <end position="609"/>
    </location>
</feature>
<dbReference type="SUPFAM" id="SSF54373">
    <property type="entry name" value="FAD-linked reductases, C-terminal domain"/>
    <property type="match status" value="1"/>
</dbReference>
<dbReference type="Pfam" id="PF05199">
    <property type="entry name" value="GMC_oxred_C"/>
    <property type="match status" value="1"/>
</dbReference>
<keyword evidence="2" id="KW-0274">FAD</keyword>
<dbReference type="PIRSF" id="PIRSF000137">
    <property type="entry name" value="Alcohol_oxidase"/>
    <property type="match status" value="1"/>
</dbReference>
<feature type="signal peptide" evidence="3">
    <location>
        <begin position="1"/>
        <end position="23"/>
    </location>
</feature>
<comment type="caution">
    <text evidence="5">The sequence shown here is derived from an EMBL/GenBank/DDBJ whole genome shotgun (WGS) entry which is preliminary data.</text>
</comment>
<reference evidence="5" key="1">
    <citation type="submission" date="2020-04" db="EMBL/GenBank/DDBJ databases">
        <title>Draft genome resource of the tomato pathogen Pseudocercospora fuligena.</title>
        <authorList>
            <person name="Zaccaron A."/>
        </authorList>
    </citation>
    <scope>NUCLEOTIDE SEQUENCE</scope>
    <source>
        <strain evidence="5">PF001</strain>
    </source>
</reference>
<gene>
    <name evidence="5" type="ORF">HII31_13204</name>
</gene>
<dbReference type="PROSITE" id="PS00624">
    <property type="entry name" value="GMC_OXRED_2"/>
    <property type="match status" value="1"/>
</dbReference>
<dbReference type="SUPFAM" id="SSF51905">
    <property type="entry name" value="FAD/NAD(P)-binding domain"/>
    <property type="match status" value="1"/>
</dbReference>
<evidence type="ECO:0000256" key="1">
    <source>
        <dbReference type="ARBA" id="ARBA00010790"/>
    </source>
</evidence>
<dbReference type="GO" id="GO:0050660">
    <property type="term" value="F:flavin adenine dinucleotide binding"/>
    <property type="evidence" value="ECO:0007669"/>
    <property type="project" value="InterPro"/>
</dbReference>
<name>A0A8H6R3X1_9PEZI</name>
<evidence type="ECO:0000256" key="2">
    <source>
        <dbReference type="PIRSR" id="PIRSR000137-2"/>
    </source>
</evidence>
<keyword evidence="2" id="KW-0285">Flavoprotein</keyword>
<dbReference type="PANTHER" id="PTHR11552:SF115">
    <property type="entry name" value="DEHYDROGENASE XPTC-RELATED"/>
    <property type="match status" value="1"/>
</dbReference>
<comment type="cofactor">
    <cofactor evidence="2">
        <name>FAD</name>
        <dbReference type="ChEBI" id="CHEBI:57692"/>
    </cofactor>
</comment>
<accession>A0A8H6R3X1</accession>
<dbReference type="InterPro" id="IPR036188">
    <property type="entry name" value="FAD/NAD-bd_sf"/>
</dbReference>
<sequence>MPFKRFAEHLLLTLFAAITFAGARWPGQKSFDYIIVGGGTAGLVLGNRLSVNRSVSVLVVEYGHLENTDVSSVPWNSNFNNDRQLYNMTSAPQVHLNNLPYRVIAGATVGGGSVINGMVFDKGMPDDYDSWAALGNPGWDYLSLLPYFKKSSTYTRPDAKVALEEAIRFNASSFGVNGPVQASIPPFEWPQHAYLRNAWREMAERGNLGDRSDEVDADVVTWVASFQDARTQTRSDARTAYWQPVADRPNLTLMTGTKVHRVIFEGTAAVGIEASKRGHANGIREQILAVREVILAGGAVFSPNILHNSGIGARHMLEAAKIDVVHELPGVGTNLQDHLAAYLHWNFTRNVSPNREELLANVTLAKKAEWQYQEHREGPYTRGRPNTVAYLSLHQVSAHAGAMLAELKLQDGMPQSLSHLPRSYDTTAKRGYAQQYRLVTARLADATTRAYEMPFDGGSSVVTVVLRPLSRGSVALNATSLEPVVDWNALAHPMDGAIATAAVQVTQRLFQTDALAPLAPIATVPAPGDALLPALKSGVLAPSFGRLCCTCPMMPRHLGGVVAPDLRVYGVQRLSIVDASIIPIIPTSHVGSAVFALAERAADLIIARN</sequence>
<dbReference type="PANTHER" id="PTHR11552">
    <property type="entry name" value="GLUCOSE-METHANOL-CHOLINE GMC OXIDOREDUCTASE"/>
    <property type="match status" value="1"/>
</dbReference>
<evidence type="ECO:0000313" key="5">
    <source>
        <dbReference type="EMBL" id="KAF7185461.1"/>
    </source>
</evidence>
<protein>
    <submittedName>
        <fullName evidence="5">Dehydrogenase xptC</fullName>
    </submittedName>
</protein>
<dbReference type="Gene3D" id="3.50.50.60">
    <property type="entry name" value="FAD/NAD(P)-binding domain"/>
    <property type="match status" value="1"/>
</dbReference>
<evidence type="ECO:0000256" key="3">
    <source>
        <dbReference type="SAM" id="SignalP"/>
    </source>
</evidence>
<dbReference type="InterPro" id="IPR007867">
    <property type="entry name" value="GMC_OxRtase_C"/>
</dbReference>
<dbReference type="InterPro" id="IPR000172">
    <property type="entry name" value="GMC_OxRdtase_N"/>
</dbReference>
<dbReference type="EMBL" id="JABCIY010000325">
    <property type="protein sequence ID" value="KAF7185461.1"/>
    <property type="molecule type" value="Genomic_DNA"/>
</dbReference>
<feature type="binding site" evidence="2">
    <location>
        <begin position="116"/>
        <end position="119"/>
    </location>
    <ligand>
        <name>FAD</name>
        <dbReference type="ChEBI" id="CHEBI:57692"/>
    </ligand>
</feature>